<dbReference type="GO" id="GO:0016787">
    <property type="term" value="F:hydrolase activity"/>
    <property type="evidence" value="ECO:0007669"/>
    <property type="project" value="UniProtKB-KW"/>
</dbReference>
<organism evidence="2 3">
    <name type="scientific">Hymenobacter antarcticus</name>
    <dbReference type="NCBI Taxonomy" id="486270"/>
    <lineage>
        <taxon>Bacteria</taxon>
        <taxon>Pseudomonadati</taxon>
        <taxon>Bacteroidota</taxon>
        <taxon>Cytophagia</taxon>
        <taxon>Cytophagales</taxon>
        <taxon>Hymenobacteraceae</taxon>
        <taxon>Hymenobacter</taxon>
    </lineage>
</organism>
<sequence length="237" mass="25146">MSDQNFVTLAVADGTEMRAYTAFPSSTGPVPGIILLQEAFGVNHHIRSVADRLAAAGYAVIAPELFHRTAAPGLEIAYSDFATGAMPHYSAINGTDLTADLQASFDWLQTQPLVKADKIGSIGFCLGGQVSFLANAVLPLAAGVSYYGGGTHTIADRAKDLHATHLFFWGGLDAHIGKEQIVEVIDAVEAAQKPYINTVISYADHGFHCDERPSYNAEAAAEAWAMTLAFFGEKLGG</sequence>
<comment type="caution">
    <text evidence="2">The sequence shown here is derived from an EMBL/GenBank/DDBJ whole genome shotgun (WGS) entry which is preliminary data.</text>
</comment>
<keyword evidence="3" id="KW-1185">Reference proteome</keyword>
<dbReference type="InterPro" id="IPR002925">
    <property type="entry name" value="Dienelactn_hydro"/>
</dbReference>
<reference evidence="3" key="1">
    <citation type="journal article" date="2019" name="Int. J. Syst. Evol. Microbiol.">
        <title>The Global Catalogue of Microorganisms (GCM) 10K type strain sequencing project: providing services to taxonomists for standard genome sequencing and annotation.</title>
        <authorList>
            <consortium name="The Broad Institute Genomics Platform"/>
            <consortium name="The Broad Institute Genome Sequencing Center for Infectious Disease"/>
            <person name="Wu L."/>
            <person name="Ma J."/>
        </authorList>
    </citation>
    <scope>NUCLEOTIDE SEQUENCE [LARGE SCALE GENOMIC DNA]</scope>
    <source>
        <strain evidence="3">JCM 17217</strain>
    </source>
</reference>
<protein>
    <submittedName>
        <fullName evidence="2">Dienelactone hydrolase family protein</fullName>
    </submittedName>
</protein>
<accession>A0ABP7PBL9</accession>
<dbReference type="InterPro" id="IPR029058">
    <property type="entry name" value="AB_hydrolase_fold"/>
</dbReference>
<evidence type="ECO:0000259" key="1">
    <source>
        <dbReference type="Pfam" id="PF01738"/>
    </source>
</evidence>
<evidence type="ECO:0000313" key="3">
    <source>
        <dbReference type="Proteomes" id="UP001501556"/>
    </source>
</evidence>
<dbReference type="EMBL" id="BAABDI010000003">
    <property type="protein sequence ID" value="GAA3962962.1"/>
    <property type="molecule type" value="Genomic_DNA"/>
</dbReference>
<dbReference type="SUPFAM" id="SSF53474">
    <property type="entry name" value="alpha/beta-Hydrolases"/>
    <property type="match status" value="1"/>
</dbReference>
<proteinExistence type="predicted"/>
<feature type="domain" description="Dienelactone hydrolase" evidence="1">
    <location>
        <begin position="17"/>
        <end position="233"/>
    </location>
</feature>
<evidence type="ECO:0000313" key="2">
    <source>
        <dbReference type="EMBL" id="GAA3962962.1"/>
    </source>
</evidence>
<gene>
    <name evidence="2" type="ORF">GCM10022407_07110</name>
</gene>
<dbReference type="InterPro" id="IPR051049">
    <property type="entry name" value="Dienelactone_hydrolase-like"/>
</dbReference>
<keyword evidence="2" id="KW-0378">Hydrolase</keyword>
<dbReference type="Proteomes" id="UP001501556">
    <property type="component" value="Unassembled WGS sequence"/>
</dbReference>
<dbReference type="PANTHER" id="PTHR46623:SF6">
    <property type="entry name" value="ALPHA_BETA-HYDROLASES SUPERFAMILY PROTEIN"/>
    <property type="match status" value="1"/>
</dbReference>
<dbReference type="Gene3D" id="3.40.50.1820">
    <property type="entry name" value="alpha/beta hydrolase"/>
    <property type="match status" value="1"/>
</dbReference>
<name>A0ABP7PBL9_9BACT</name>
<dbReference type="PANTHER" id="PTHR46623">
    <property type="entry name" value="CARBOXYMETHYLENEBUTENOLIDASE-RELATED"/>
    <property type="match status" value="1"/>
</dbReference>
<dbReference type="Pfam" id="PF01738">
    <property type="entry name" value="DLH"/>
    <property type="match status" value="1"/>
</dbReference>
<dbReference type="RefSeq" id="WP_345121075.1">
    <property type="nucleotide sequence ID" value="NZ_BAABDI010000003.1"/>
</dbReference>